<gene>
    <name evidence="5" type="ORF">M9Y10_021257</name>
    <name evidence="4" type="ORF">M9Y10_036950</name>
</gene>
<keyword evidence="3" id="KW-1133">Transmembrane helix</keyword>
<evidence type="ECO:0000256" key="1">
    <source>
        <dbReference type="SAM" id="Coils"/>
    </source>
</evidence>
<reference evidence="4 6" key="1">
    <citation type="submission" date="2024-04" db="EMBL/GenBank/DDBJ databases">
        <title>Tritrichomonas musculus Genome.</title>
        <authorList>
            <person name="Alves-Ferreira E."/>
            <person name="Grigg M."/>
            <person name="Lorenzi H."/>
            <person name="Galac M."/>
        </authorList>
    </citation>
    <scope>NUCLEOTIDE SEQUENCE [LARGE SCALE GENOMIC DNA]</scope>
    <source>
        <strain evidence="4 6">EAF2021</strain>
    </source>
</reference>
<keyword evidence="3" id="KW-0472">Membrane</keyword>
<proteinExistence type="predicted"/>
<keyword evidence="3" id="KW-0812">Transmembrane</keyword>
<feature type="coiled-coil region" evidence="1">
    <location>
        <begin position="135"/>
        <end position="162"/>
    </location>
</feature>
<feature type="transmembrane region" description="Helical" evidence="3">
    <location>
        <begin position="49"/>
        <end position="69"/>
    </location>
</feature>
<feature type="region of interest" description="Disordered" evidence="2">
    <location>
        <begin position="1"/>
        <end position="26"/>
    </location>
</feature>
<keyword evidence="1" id="KW-0175">Coiled coil</keyword>
<feature type="compositionally biased region" description="Low complexity" evidence="2">
    <location>
        <begin position="1"/>
        <end position="16"/>
    </location>
</feature>
<name>A0ABR2GK40_9EUKA</name>
<organism evidence="4 6">
    <name type="scientific">Tritrichomonas musculus</name>
    <dbReference type="NCBI Taxonomy" id="1915356"/>
    <lineage>
        <taxon>Eukaryota</taxon>
        <taxon>Metamonada</taxon>
        <taxon>Parabasalia</taxon>
        <taxon>Tritrichomonadida</taxon>
        <taxon>Tritrichomonadidae</taxon>
        <taxon>Tritrichomonas</taxon>
    </lineage>
</organism>
<evidence type="ECO:0000256" key="3">
    <source>
        <dbReference type="SAM" id="Phobius"/>
    </source>
</evidence>
<sequence length="212" mass="24467">MRRTPTPNSSNYSRSPTPSPTPTSKSRRKNLPFYNLIDSFLIQISHNKVLFPIILILTILLSTIMINMAPSFCSSDGSQTSFKCKRCPDNARCNCLSFKCEKGFYKINNNCVTETQNENYKYYKYLASNISRILHDKKVSNLNELAENLDETNLQIREAIEYTDYRITGDNEAIEKVFYSPSKVLFMLCTILSYLILIYGMVILGYHFLRTN</sequence>
<evidence type="ECO:0000313" key="6">
    <source>
        <dbReference type="Proteomes" id="UP001470230"/>
    </source>
</evidence>
<accession>A0ABR2GK40</accession>
<comment type="caution">
    <text evidence="4">The sequence shown here is derived from an EMBL/GenBank/DDBJ whole genome shotgun (WGS) entry which is preliminary data.</text>
</comment>
<evidence type="ECO:0000313" key="4">
    <source>
        <dbReference type="EMBL" id="KAK8834031.1"/>
    </source>
</evidence>
<feature type="transmembrane region" description="Helical" evidence="3">
    <location>
        <begin position="184"/>
        <end position="209"/>
    </location>
</feature>
<dbReference type="Proteomes" id="UP001470230">
    <property type="component" value="Unassembled WGS sequence"/>
</dbReference>
<evidence type="ECO:0000313" key="5">
    <source>
        <dbReference type="EMBL" id="KAK8845079.1"/>
    </source>
</evidence>
<evidence type="ECO:0000256" key="2">
    <source>
        <dbReference type="SAM" id="MobiDB-lite"/>
    </source>
</evidence>
<dbReference type="EMBL" id="JAPFFF010000547">
    <property type="protein sequence ID" value="KAK8834031.1"/>
    <property type="molecule type" value="Genomic_DNA"/>
</dbReference>
<dbReference type="EMBL" id="JAPFFF010000031">
    <property type="protein sequence ID" value="KAK8845079.1"/>
    <property type="molecule type" value="Genomic_DNA"/>
</dbReference>
<keyword evidence="6" id="KW-1185">Reference proteome</keyword>
<protein>
    <submittedName>
        <fullName evidence="4">Uncharacterized protein</fullName>
    </submittedName>
</protein>